<evidence type="ECO:0000313" key="2">
    <source>
        <dbReference type="Proteomes" id="UP000269396"/>
    </source>
</evidence>
<dbReference type="PANTHER" id="PTHR21301:SF11">
    <property type="entry name" value="GIY-YIG DOMAIN-CONTAINING PROTEIN"/>
    <property type="match status" value="1"/>
</dbReference>
<reference evidence="1 2" key="1">
    <citation type="submission" date="2018-11" db="EMBL/GenBank/DDBJ databases">
        <authorList>
            <consortium name="Pathogen Informatics"/>
        </authorList>
    </citation>
    <scope>NUCLEOTIDE SEQUENCE [LARGE SCALE GENOMIC DNA]</scope>
    <source>
        <strain>Denwood</strain>
        <strain evidence="2">Zambia</strain>
    </source>
</reference>
<dbReference type="EMBL" id="UZAL01031201">
    <property type="protein sequence ID" value="VDP57202.1"/>
    <property type="molecule type" value="Genomic_DNA"/>
</dbReference>
<gene>
    <name evidence="1" type="ORF">SMTD_LOCUS11143</name>
</gene>
<dbReference type="CDD" id="cd00304">
    <property type="entry name" value="RT_like"/>
    <property type="match status" value="1"/>
</dbReference>
<dbReference type="STRING" id="31246.A0A183P9V7"/>
<organism evidence="1 2">
    <name type="scientific">Schistosoma mattheei</name>
    <dbReference type="NCBI Taxonomy" id="31246"/>
    <lineage>
        <taxon>Eukaryota</taxon>
        <taxon>Metazoa</taxon>
        <taxon>Spiralia</taxon>
        <taxon>Lophotrochozoa</taxon>
        <taxon>Platyhelminthes</taxon>
        <taxon>Trematoda</taxon>
        <taxon>Digenea</taxon>
        <taxon>Strigeidida</taxon>
        <taxon>Schistosomatoidea</taxon>
        <taxon>Schistosomatidae</taxon>
        <taxon>Schistosoma</taxon>
    </lineage>
</organism>
<dbReference type="AlphaFoldDB" id="A0A183P9V7"/>
<protein>
    <submittedName>
        <fullName evidence="1">Uncharacterized protein</fullName>
    </submittedName>
</protein>
<proteinExistence type="predicted"/>
<evidence type="ECO:0000313" key="1">
    <source>
        <dbReference type="EMBL" id="VDP57202.1"/>
    </source>
</evidence>
<keyword evidence="2" id="KW-1185">Reference proteome</keyword>
<sequence>MGSPVSPIVANLFMHSLETSAIAKSLCPPKLWLRYVDDMFIINKRDGMEELFNNANSISENIKLTKELESVDHKLAFLDCLVERRHNNKKLKINVYRKSTHS</sequence>
<dbReference type="Proteomes" id="UP000269396">
    <property type="component" value="Unassembled WGS sequence"/>
</dbReference>
<name>A0A183P9V7_9TREM</name>
<accession>A0A183P9V7</accession>
<dbReference type="PANTHER" id="PTHR21301">
    <property type="entry name" value="REVERSE TRANSCRIPTASE"/>
    <property type="match status" value="1"/>
</dbReference>